<organism evidence="2 3">
    <name type="scientific">Polarella glacialis</name>
    <name type="common">Dinoflagellate</name>
    <dbReference type="NCBI Taxonomy" id="89957"/>
    <lineage>
        <taxon>Eukaryota</taxon>
        <taxon>Sar</taxon>
        <taxon>Alveolata</taxon>
        <taxon>Dinophyceae</taxon>
        <taxon>Suessiales</taxon>
        <taxon>Suessiaceae</taxon>
        <taxon>Polarella</taxon>
    </lineage>
</organism>
<dbReference type="AlphaFoldDB" id="A0A813LSN2"/>
<feature type="chain" id="PRO_5032719149" evidence="1">
    <location>
        <begin position="49"/>
        <end position="657"/>
    </location>
</feature>
<dbReference type="EMBL" id="CAJNNW010037487">
    <property type="protein sequence ID" value="CAE8742251.1"/>
    <property type="molecule type" value="Genomic_DNA"/>
</dbReference>
<dbReference type="Proteomes" id="UP000626109">
    <property type="component" value="Unassembled WGS sequence"/>
</dbReference>
<reference evidence="2" key="1">
    <citation type="submission" date="2021-02" db="EMBL/GenBank/DDBJ databases">
        <authorList>
            <person name="Dougan E. K."/>
            <person name="Rhodes N."/>
            <person name="Thang M."/>
            <person name="Chan C."/>
        </authorList>
    </citation>
    <scope>NUCLEOTIDE SEQUENCE</scope>
</reference>
<dbReference type="InterPro" id="IPR007657">
    <property type="entry name" value="Glycosyltransferase_61"/>
</dbReference>
<dbReference type="PANTHER" id="PTHR20961">
    <property type="entry name" value="GLYCOSYLTRANSFERASE"/>
    <property type="match status" value="1"/>
</dbReference>
<dbReference type="GO" id="GO:0016757">
    <property type="term" value="F:glycosyltransferase activity"/>
    <property type="evidence" value="ECO:0007669"/>
    <property type="project" value="InterPro"/>
</dbReference>
<evidence type="ECO:0000313" key="2">
    <source>
        <dbReference type="EMBL" id="CAE8742251.1"/>
    </source>
</evidence>
<name>A0A813LSN2_POLGL</name>
<gene>
    <name evidence="2" type="ORF">PGLA2088_LOCUS50888</name>
</gene>
<keyword evidence="1" id="KW-0732">Signal</keyword>
<sequence length="657" mass="72089">MHAVLEQWLPNCLCVSAKGADRTALQKASSRLLVVWLLLQVLVRDGNGDATSDDGPEVSMPVACSCQASPGAGRDWERLRLAAWKAFTPDLPVRVTDRNDPVNGWLSSFPCSDLQGSYRGVNALSDCAPGVMMLHVICAQQLLLQLRYTEAQEQLVEALQALPFAERCLDTSGGGEQRWPLSTLDMNTNYVRFYRAVSYYVPTVEILNDLLWRPTWSCRSNADCAAIGQVCDGQKCAALGPGCTASSAVCPDGLRCTSLHAPGGSQCTLELSSLCIVDSALQAFHPNSACLHGNSYPGMIKACSEMGQTLYALQWSSIDFRSSALADNRPSDAFMLPVTLRLKSPWHMLHSLVPAFAQAEMDSRYGLRGQQGEFDLILVDQDLNKDTHIWEKVLGEFDKSIGGLDFLLKLISRRPYELLANIKGPRCYERVIWGHELMLYSGGGWTNETHMAGFTSAARDFAGAWNRGGSSGHVTSSDAPTLLLVERRNTSAWGRWIDNFGAVQRAADDWAAEHPELLGGVRTVDFADLRFVDQLRLAAGMRLLFGAHGDGLSWSVFMGKGGALLEAVPGRHLGLQACVEGVDENPWGIFGGVARLAELTHICFLNSPSEERVFSSNSGGDPFQWGWRQMNIHLDLDKFRHYLGIAAKRVRKYGPSD</sequence>
<feature type="signal peptide" evidence="1">
    <location>
        <begin position="1"/>
        <end position="48"/>
    </location>
</feature>
<proteinExistence type="predicted"/>
<evidence type="ECO:0000256" key="1">
    <source>
        <dbReference type="SAM" id="SignalP"/>
    </source>
</evidence>
<evidence type="ECO:0000313" key="3">
    <source>
        <dbReference type="Proteomes" id="UP000626109"/>
    </source>
</evidence>
<protein>
    <submittedName>
        <fullName evidence="2">Uncharacterized protein</fullName>
    </submittedName>
</protein>
<comment type="caution">
    <text evidence="2">The sequence shown here is derived from an EMBL/GenBank/DDBJ whole genome shotgun (WGS) entry which is preliminary data.</text>
</comment>
<accession>A0A813LSN2</accession>